<dbReference type="InterPro" id="IPR010524">
    <property type="entry name" value="Sig_transdc_resp-reg_PrpR_N"/>
</dbReference>
<keyword evidence="2" id="KW-0067">ATP-binding</keyword>
<evidence type="ECO:0000313" key="4">
    <source>
        <dbReference type="EMBL" id="NDO69680.1"/>
    </source>
</evidence>
<dbReference type="Gene3D" id="1.10.8.60">
    <property type="match status" value="1"/>
</dbReference>
<dbReference type="PANTHER" id="PTHR32071:SF81">
    <property type="entry name" value="PROPIONATE CATABOLISM OPERON REGULATORY PROTEIN"/>
    <property type="match status" value="1"/>
</dbReference>
<dbReference type="SUPFAM" id="SSF159800">
    <property type="entry name" value="PrpR receptor domain-like"/>
    <property type="match status" value="1"/>
</dbReference>
<dbReference type="PROSITE" id="PS50045">
    <property type="entry name" value="SIGMA54_INTERACT_4"/>
    <property type="match status" value="1"/>
</dbReference>
<dbReference type="PANTHER" id="PTHR32071">
    <property type="entry name" value="TRANSCRIPTIONAL REGULATORY PROTEIN"/>
    <property type="match status" value="1"/>
</dbReference>
<dbReference type="GO" id="GO:0005524">
    <property type="term" value="F:ATP binding"/>
    <property type="evidence" value="ECO:0007669"/>
    <property type="project" value="UniProtKB-KW"/>
</dbReference>
<keyword evidence="1" id="KW-0547">Nucleotide-binding</keyword>
<dbReference type="Gene3D" id="1.10.10.60">
    <property type="entry name" value="Homeodomain-like"/>
    <property type="match status" value="1"/>
</dbReference>
<feature type="domain" description="Sigma-54 factor interaction" evidence="3">
    <location>
        <begin position="331"/>
        <end position="536"/>
    </location>
</feature>
<dbReference type="Pfam" id="PF00158">
    <property type="entry name" value="Sigma54_activat"/>
    <property type="match status" value="1"/>
</dbReference>
<dbReference type="Gene3D" id="3.40.50.2300">
    <property type="match status" value="1"/>
</dbReference>
<evidence type="ECO:0000256" key="2">
    <source>
        <dbReference type="ARBA" id="ARBA00022840"/>
    </source>
</evidence>
<evidence type="ECO:0000256" key="1">
    <source>
        <dbReference type="ARBA" id="ARBA00022741"/>
    </source>
</evidence>
<protein>
    <recommendedName>
        <fullName evidence="3">Sigma-54 factor interaction domain-containing protein</fullName>
    </recommendedName>
</protein>
<dbReference type="GO" id="GO:0003677">
    <property type="term" value="F:DNA binding"/>
    <property type="evidence" value="ECO:0007669"/>
    <property type="project" value="InterPro"/>
</dbReference>
<evidence type="ECO:0000313" key="5">
    <source>
        <dbReference type="Proteomes" id="UP000474104"/>
    </source>
</evidence>
<dbReference type="Gene3D" id="3.40.50.300">
    <property type="entry name" value="P-loop containing nucleotide triphosphate hydrolases"/>
    <property type="match status" value="1"/>
</dbReference>
<dbReference type="GO" id="GO:0000156">
    <property type="term" value="F:phosphorelay response regulator activity"/>
    <property type="evidence" value="ECO:0007669"/>
    <property type="project" value="InterPro"/>
</dbReference>
<dbReference type="InterPro" id="IPR009057">
    <property type="entry name" value="Homeodomain-like_sf"/>
</dbReference>
<dbReference type="InterPro" id="IPR027417">
    <property type="entry name" value="P-loop_NTPase"/>
</dbReference>
<comment type="caution">
    <text evidence="4">The sequence shown here is derived from an EMBL/GenBank/DDBJ whole genome shotgun (WGS) entry which is preliminary data.</text>
</comment>
<proteinExistence type="predicted"/>
<dbReference type="SUPFAM" id="SSF46689">
    <property type="entry name" value="Homeodomain-like"/>
    <property type="match status" value="1"/>
</dbReference>
<dbReference type="Pfam" id="PF25601">
    <property type="entry name" value="AAA_lid_14"/>
    <property type="match status" value="1"/>
</dbReference>
<dbReference type="Proteomes" id="UP000474104">
    <property type="component" value="Unassembled WGS sequence"/>
</dbReference>
<sequence length="622" mass="71610">MRDLQNGNLAAAVFYEGDWCMKTINVLAILPYEGMKEIIINAAKEFEEISLYAYVGDLEEGVRIVKERSDDQEYDLIISRGGTAELLKKELKDRTILEIQTSFEDVFHAVLLARNYQEKFAIVSFPVIAQRAKELCVLLRYDIEVHTIRSEQEAVELLKKLQKAGYTMVVGDMITALVAKRFGMNPVLIMSGRESIDMTLRQAQQLAVMKKKISGECEILKSMQQTLPVHFTVLDEQGNVVESNVKNTEENDRYLAFVRENIELFKKKSDFYLERRFGKTIFIIHSARREMDGKTLFFVYGRSVYMEVPEKKGGIFLAEEADSEGYVFESSFGVINSVGQAREAILQCCDSRLPVLILGEPGTGKDAAASSIYHMGYNRGGAYFIIDCELVTGKEWNQFFEKPTSPLLDVNCTIYFKNIQALSSVTEKKLRDLIEYTNLCKRNQIIFSAVVRRGEEKCLMAEYILNRVKCFLLQALPIQQRKKDVKSLSVIYLNALNVELGKQIIGFEPEAEEELMNYHWPGNVTQLKRVLREAVMRTKECYITRNNIRMCIRNEIFLAPDENVYNINLEQSLYDITYEIVCMVMKQENMNQKRTAERLKVSRTTIWRILKEHETDLQPKGV</sequence>
<dbReference type="Pfam" id="PF06506">
    <property type="entry name" value="PrpR_N"/>
    <property type="match status" value="1"/>
</dbReference>
<reference evidence="4 5" key="1">
    <citation type="submission" date="2019-07" db="EMBL/GenBank/DDBJ databases">
        <title>Draft genome sequences of 15 bacterial species constituting the stable defined intestinal microbiota of the GM15 gnotobiotic mouse model.</title>
        <authorList>
            <person name="Elie C."/>
            <person name="Mathieu A."/>
            <person name="Saliou A."/>
            <person name="Darnaud M."/>
            <person name="Leulier F."/>
            <person name="Tamellini A."/>
        </authorList>
    </citation>
    <scope>NUCLEOTIDE SEQUENCE [LARGE SCALE GENOMIC DNA]</scope>
    <source>
        <strain evidence="5">ASF 502</strain>
    </source>
</reference>
<dbReference type="EMBL" id="VIRB01000079">
    <property type="protein sequence ID" value="NDO69680.1"/>
    <property type="molecule type" value="Genomic_DNA"/>
</dbReference>
<dbReference type="GO" id="GO:0006355">
    <property type="term" value="P:regulation of DNA-templated transcription"/>
    <property type="evidence" value="ECO:0007669"/>
    <property type="project" value="InterPro"/>
</dbReference>
<dbReference type="SUPFAM" id="SSF52540">
    <property type="entry name" value="P-loop containing nucleoside triphosphate hydrolases"/>
    <property type="match status" value="1"/>
</dbReference>
<dbReference type="AlphaFoldDB" id="A0A9X5C8I9"/>
<dbReference type="InterPro" id="IPR002078">
    <property type="entry name" value="Sigma_54_int"/>
</dbReference>
<organism evidence="4 5">
    <name type="scientific">Schaedlerella arabinosiphila</name>
    <dbReference type="NCBI Taxonomy" id="2044587"/>
    <lineage>
        <taxon>Bacteria</taxon>
        <taxon>Bacillati</taxon>
        <taxon>Bacillota</taxon>
        <taxon>Clostridia</taxon>
        <taxon>Lachnospirales</taxon>
        <taxon>Lachnospiraceae</taxon>
        <taxon>Schaedlerella</taxon>
    </lineage>
</organism>
<evidence type="ECO:0000259" key="3">
    <source>
        <dbReference type="PROSITE" id="PS50045"/>
    </source>
</evidence>
<accession>A0A9X5C8I9</accession>
<gene>
    <name evidence="4" type="ORF">FMM80_13725</name>
</gene>
<name>A0A9X5C8I9_9FIRM</name>
<dbReference type="OrthoDB" id="9771372at2"/>
<dbReference type="Gene3D" id="3.40.50.10660">
    <property type="entry name" value="PrpR receptor domain-like"/>
    <property type="match status" value="1"/>
</dbReference>
<dbReference type="InterPro" id="IPR058031">
    <property type="entry name" value="AAA_lid_NorR"/>
</dbReference>